<keyword evidence="4" id="KW-0663">Pyridoxal phosphate</keyword>
<dbReference type="CDD" id="cd06454">
    <property type="entry name" value="KBL_like"/>
    <property type="match status" value="1"/>
</dbReference>
<dbReference type="GO" id="GO:0005739">
    <property type="term" value="C:mitochondrion"/>
    <property type="evidence" value="ECO:0007669"/>
    <property type="project" value="TreeGrafter"/>
</dbReference>
<dbReference type="InterPro" id="IPR011282">
    <property type="entry name" value="2am3keto_CoA_ligase"/>
</dbReference>
<keyword evidence="8" id="KW-1185">Reference proteome</keyword>
<dbReference type="PANTHER" id="PTHR13693:SF102">
    <property type="entry name" value="2-AMINO-3-KETOBUTYRATE COENZYME A LIGASE, MITOCHONDRIAL"/>
    <property type="match status" value="1"/>
</dbReference>
<name>A0A016VZF8_9BILA</name>
<sequence length="487" mass="53618">MICIKRFRTKIPFTYRSDPRSILFFSQRGVADAAAFVARCCPEPPFAATPRLILASERFSTRNSKESRPPKNLLPVKGSMAEKRFGGFFPPRDSQKPKFDRNVVSLEKFLRNLLKHAAGTYKNERVIIGPQGVTVKVQGQDKPVINFCANNYLGLSSHPEVIKAGQEALSSHGAGLSSVRFICGTQDMHKLLESKIAKFHGMEDAILYAACFDANGGIFEQLTNPDDLIISDELNHASIIDGIRLSKAKKLRYTHMDMGDLEQKLKDNQDARQRVIVTDGVFSMDGDVAPLKEICDLADKYNALVFMDECHASGFFGPTGRGTEEALGMSGRVDIINSTLGKALGGSMGGYTTGPKPLIDLLRQRSRPYLFSNSLAPAIVGSSIKVFDLLMNDPSFIGSLKANVQRFRTNMTNLGFKVLGNDPTHPICPVLLGDARLASEMADALLKKGIYVIGFSYPVVPTGKARIRVQAWHFDYYVMISPGRRSA</sequence>
<dbReference type="STRING" id="53326.A0A016VZF8"/>
<dbReference type="InterPro" id="IPR015424">
    <property type="entry name" value="PyrdxlP-dep_Trfase"/>
</dbReference>
<dbReference type="NCBIfam" id="TIGR01822">
    <property type="entry name" value="2am3keto_CoA"/>
    <property type="match status" value="1"/>
</dbReference>
<dbReference type="NCBIfam" id="NF005394">
    <property type="entry name" value="PRK06939.1"/>
    <property type="match status" value="1"/>
</dbReference>
<dbReference type="Gene3D" id="3.90.1150.10">
    <property type="entry name" value="Aspartate Aminotransferase, domain 1"/>
    <property type="match status" value="1"/>
</dbReference>
<dbReference type="PANTHER" id="PTHR13693">
    <property type="entry name" value="CLASS II AMINOTRANSFERASE/8-AMINO-7-OXONONANOATE SYNTHASE"/>
    <property type="match status" value="1"/>
</dbReference>
<accession>A0A016VZF8</accession>
<evidence type="ECO:0000313" key="8">
    <source>
        <dbReference type="Proteomes" id="UP000024635"/>
    </source>
</evidence>
<evidence type="ECO:0000313" key="7">
    <source>
        <dbReference type="EMBL" id="EYC32795.1"/>
    </source>
</evidence>
<comment type="cofactor">
    <cofactor evidence="1">
        <name>pyridoxal 5'-phosphate</name>
        <dbReference type="ChEBI" id="CHEBI:597326"/>
    </cofactor>
</comment>
<evidence type="ECO:0000256" key="3">
    <source>
        <dbReference type="ARBA" id="ARBA00022679"/>
    </source>
</evidence>
<reference evidence="8" key="1">
    <citation type="journal article" date="2015" name="Nat. Genet.">
        <title>The genome and transcriptome of the zoonotic hookworm Ancylostoma ceylanicum identify infection-specific gene families.</title>
        <authorList>
            <person name="Schwarz E.M."/>
            <person name="Hu Y."/>
            <person name="Antoshechkin I."/>
            <person name="Miller M.M."/>
            <person name="Sternberg P.W."/>
            <person name="Aroian R.V."/>
        </authorList>
    </citation>
    <scope>NUCLEOTIDE SEQUENCE</scope>
    <source>
        <strain evidence="8">HY135</strain>
    </source>
</reference>
<dbReference type="SUPFAM" id="SSF53383">
    <property type="entry name" value="PLP-dependent transferases"/>
    <property type="match status" value="1"/>
</dbReference>
<dbReference type="FunFam" id="3.40.640.10:FF:000006">
    <property type="entry name" value="5-aminolevulinate synthase, mitochondrial"/>
    <property type="match status" value="1"/>
</dbReference>
<keyword evidence="3" id="KW-0808">Transferase</keyword>
<dbReference type="OrthoDB" id="10263824at2759"/>
<protein>
    <recommendedName>
        <fullName evidence="6">Aminotransferase class I/classII large domain-containing protein</fullName>
    </recommendedName>
</protein>
<dbReference type="GO" id="GO:0006567">
    <property type="term" value="P:L-threonine catabolic process"/>
    <property type="evidence" value="ECO:0007669"/>
    <property type="project" value="InterPro"/>
</dbReference>
<dbReference type="GO" id="GO:0030170">
    <property type="term" value="F:pyridoxal phosphate binding"/>
    <property type="evidence" value="ECO:0007669"/>
    <property type="project" value="InterPro"/>
</dbReference>
<evidence type="ECO:0000256" key="1">
    <source>
        <dbReference type="ARBA" id="ARBA00001933"/>
    </source>
</evidence>
<comment type="caution">
    <text evidence="7">The sequence shown here is derived from an EMBL/GenBank/DDBJ whole genome shotgun (WGS) entry which is preliminary data.</text>
</comment>
<dbReference type="Pfam" id="PF00155">
    <property type="entry name" value="Aminotran_1_2"/>
    <property type="match status" value="1"/>
</dbReference>
<evidence type="ECO:0000256" key="2">
    <source>
        <dbReference type="ARBA" id="ARBA00008392"/>
    </source>
</evidence>
<comment type="similarity">
    <text evidence="2">Belongs to the class-II pyridoxal-phosphate-dependent aminotransferase family.</text>
</comment>
<dbReference type="GO" id="GO:0008890">
    <property type="term" value="F:glycine C-acetyltransferase activity"/>
    <property type="evidence" value="ECO:0007669"/>
    <property type="project" value="InterPro"/>
</dbReference>
<evidence type="ECO:0000256" key="4">
    <source>
        <dbReference type="ARBA" id="ARBA00022898"/>
    </source>
</evidence>
<evidence type="ECO:0000259" key="6">
    <source>
        <dbReference type="Pfam" id="PF00155"/>
    </source>
</evidence>
<gene>
    <name evidence="7" type="primary">Acey_s0002.g1101</name>
    <name evidence="7" type="synonym">Acey-T25B9.1</name>
    <name evidence="7" type="ORF">Y032_0002g1101</name>
</gene>
<feature type="domain" description="Aminotransferase class I/classII large" evidence="6">
    <location>
        <begin position="143"/>
        <end position="469"/>
    </location>
</feature>
<dbReference type="Gene3D" id="3.40.640.10">
    <property type="entry name" value="Type I PLP-dependent aspartate aminotransferase-like (Major domain)"/>
    <property type="match status" value="1"/>
</dbReference>
<organism evidence="7 8">
    <name type="scientific">Ancylostoma ceylanicum</name>
    <dbReference type="NCBI Taxonomy" id="53326"/>
    <lineage>
        <taxon>Eukaryota</taxon>
        <taxon>Metazoa</taxon>
        <taxon>Ecdysozoa</taxon>
        <taxon>Nematoda</taxon>
        <taxon>Chromadorea</taxon>
        <taxon>Rhabditida</taxon>
        <taxon>Rhabditina</taxon>
        <taxon>Rhabditomorpha</taxon>
        <taxon>Strongyloidea</taxon>
        <taxon>Ancylostomatidae</taxon>
        <taxon>Ancylostomatinae</taxon>
        <taxon>Ancylostoma</taxon>
    </lineage>
</organism>
<dbReference type="InterPro" id="IPR050087">
    <property type="entry name" value="AON_synthase_class-II"/>
</dbReference>
<dbReference type="InterPro" id="IPR004839">
    <property type="entry name" value="Aminotransferase_I/II_large"/>
</dbReference>
<dbReference type="AlphaFoldDB" id="A0A016VZF8"/>
<dbReference type="InterPro" id="IPR015422">
    <property type="entry name" value="PyrdxlP-dep_Trfase_small"/>
</dbReference>
<evidence type="ECO:0000256" key="5">
    <source>
        <dbReference type="ARBA" id="ARBA00023315"/>
    </source>
</evidence>
<proteinExistence type="inferred from homology"/>
<dbReference type="InterPro" id="IPR015421">
    <property type="entry name" value="PyrdxlP-dep_Trfase_major"/>
</dbReference>
<dbReference type="Proteomes" id="UP000024635">
    <property type="component" value="Unassembled WGS sequence"/>
</dbReference>
<keyword evidence="5" id="KW-0012">Acyltransferase</keyword>
<dbReference type="EMBL" id="JARK01001338">
    <property type="protein sequence ID" value="EYC32795.1"/>
    <property type="molecule type" value="Genomic_DNA"/>
</dbReference>